<gene>
    <name evidence="2" type="ORF">Acr_20g0010600</name>
</gene>
<comment type="caution">
    <text evidence="2">The sequence shown here is derived from an EMBL/GenBank/DDBJ whole genome shotgun (WGS) entry which is preliminary data.</text>
</comment>
<feature type="compositionally biased region" description="Basic and acidic residues" evidence="1">
    <location>
        <begin position="61"/>
        <end position="71"/>
    </location>
</feature>
<keyword evidence="3" id="KW-1185">Reference proteome</keyword>
<name>A0A7J0GEV0_9ERIC</name>
<evidence type="ECO:0000313" key="3">
    <source>
        <dbReference type="Proteomes" id="UP000585474"/>
    </source>
</evidence>
<feature type="region of interest" description="Disordered" evidence="1">
    <location>
        <begin position="43"/>
        <end position="71"/>
    </location>
</feature>
<reference evidence="2 3" key="1">
    <citation type="submission" date="2019-07" db="EMBL/GenBank/DDBJ databases">
        <title>De Novo Assembly of kiwifruit Actinidia rufa.</title>
        <authorList>
            <person name="Sugita-Konishi S."/>
            <person name="Sato K."/>
            <person name="Mori E."/>
            <person name="Abe Y."/>
            <person name="Kisaki G."/>
            <person name="Hamano K."/>
            <person name="Suezawa K."/>
            <person name="Otani M."/>
            <person name="Fukuda T."/>
            <person name="Manabe T."/>
            <person name="Gomi K."/>
            <person name="Tabuchi M."/>
            <person name="Akimitsu K."/>
            <person name="Kataoka I."/>
        </authorList>
    </citation>
    <scope>NUCLEOTIDE SEQUENCE [LARGE SCALE GENOMIC DNA]</scope>
    <source>
        <strain evidence="3">cv. Fuchu</strain>
    </source>
</reference>
<evidence type="ECO:0000256" key="1">
    <source>
        <dbReference type="SAM" id="MobiDB-lite"/>
    </source>
</evidence>
<dbReference type="OrthoDB" id="1423316at2759"/>
<evidence type="ECO:0000313" key="2">
    <source>
        <dbReference type="EMBL" id="GFZ09252.1"/>
    </source>
</evidence>
<dbReference type="AlphaFoldDB" id="A0A7J0GEV0"/>
<accession>A0A7J0GEV0</accession>
<feature type="region of interest" description="Disordered" evidence="1">
    <location>
        <begin position="107"/>
        <end position="129"/>
    </location>
</feature>
<proteinExistence type="predicted"/>
<feature type="compositionally biased region" description="Gly residues" evidence="1">
    <location>
        <begin position="47"/>
        <end position="60"/>
    </location>
</feature>
<protein>
    <submittedName>
        <fullName evidence="2">Uncharacterized protein</fullName>
    </submittedName>
</protein>
<sequence>MEGGWTEVAAGGCGVGGPAWGELTSVGWGVRVGGRLAGADKERARLGGAGQKGGDTGEWEGSGRGEMPKNTRFAVEMDRVVEAVEKAKDEWDEAYGRTKSTVDSIEADGKWAQGSDSERKDSLPRLNVAQDGSRRCSSFSIFSLPASH</sequence>
<dbReference type="Proteomes" id="UP000585474">
    <property type="component" value="Unassembled WGS sequence"/>
</dbReference>
<dbReference type="EMBL" id="BJWL01000020">
    <property type="protein sequence ID" value="GFZ09252.1"/>
    <property type="molecule type" value="Genomic_DNA"/>
</dbReference>
<organism evidence="2 3">
    <name type="scientific">Actinidia rufa</name>
    <dbReference type="NCBI Taxonomy" id="165716"/>
    <lineage>
        <taxon>Eukaryota</taxon>
        <taxon>Viridiplantae</taxon>
        <taxon>Streptophyta</taxon>
        <taxon>Embryophyta</taxon>
        <taxon>Tracheophyta</taxon>
        <taxon>Spermatophyta</taxon>
        <taxon>Magnoliopsida</taxon>
        <taxon>eudicotyledons</taxon>
        <taxon>Gunneridae</taxon>
        <taxon>Pentapetalae</taxon>
        <taxon>asterids</taxon>
        <taxon>Ericales</taxon>
        <taxon>Actinidiaceae</taxon>
        <taxon>Actinidia</taxon>
    </lineage>
</organism>